<sequence>IKTVNLAGLTLSQSITNLTSLQKELTNQGDYTMAAPTTKNMSLQQKAAVLLRRQFRAHIRDRKIAALSQVLSFMQHGETESLLEAAHELKTAVRLQISPVMLRDTKTVLLKGRGKAIVDRKHWLVEEFYKSLRLPLPRRHKSLTEEYYQRLKQGFREHEHTR</sequence>
<name>X0UGA8_9ZZZZ</name>
<organism evidence="1">
    <name type="scientific">marine sediment metagenome</name>
    <dbReference type="NCBI Taxonomy" id="412755"/>
    <lineage>
        <taxon>unclassified sequences</taxon>
        <taxon>metagenomes</taxon>
        <taxon>ecological metagenomes</taxon>
    </lineage>
</organism>
<feature type="non-terminal residue" evidence="1">
    <location>
        <position position="1"/>
    </location>
</feature>
<accession>X0UGA8</accession>
<proteinExistence type="predicted"/>
<protein>
    <submittedName>
        <fullName evidence="1">Uncharacterized protein</fullName>
    </submittedName>
</protein>
<reference evidence="1" key="1">
    <citation type="journal article" date="2014" name="Front. Microbiol.">
        <title>High frequency of phylogenetically diverse reductive dehalogenase-homologous genes in deep subseafloor sedimentary metagenomes.</title>
        <authorList>
            <person name="Kawai M."/>
            <person name="Futagami T."/>
            <person name="Toyoda A."/>
            <person name="Takaki Y."/>
            <person name="Nishi S."/>
            <person name="Hori S."/>
            <person name="Arai W."/>
            <person name="Tsubouchi T."/>
            <person name="Morono Y."/>
            <person name="Uchiyama I."/>
            <person name="Ito T."/>
            <person name="Fujiyama A."/>
            <person name="Inagaki F."/>
            <person name="Takami H."/>
        </authorList>
    </citation>
    <scope>NUCLEOTIDE SEQUENCE</scope>
    <source>
        <strain evidence="1">Expedition CK06-06</strain>
    </source>
</reference>
<gene>
    <name evidence="1" type="ORF">S01H1_34582</name>
</gene>
<comment type="caution">
    <text evidence="1">The sequence shown here is derived from an EMBL/GenBank/DDBJ whole genome shotgun (WGS) entry which is preliminary data.</text>
</comment>
<dbReference type="AlphaFoldDB" id="X0UGA8"/>
<evidence type="ECO:0000313" key="1">
    <source>
        <dbReference type="EMBL" id="GAG04779.1"/>
    </source>
</evidence>
<dbReference type="EMBL" id="BARS01021539">
    <property type="protein sequence ID" value="GAG04779.1"/>
    <property type="molecule type" value="Genomic_DNA"/>
</dbReference>